<dbReference type="AlphaFoldDB" id="A0A9P0F2T4"/>
<dbReference type="InterPro" id="IPR022049">
    <property type="entry name" value="FAM69_kinase_dom"/>
</dbReference>
<comment type="subcellular location">
    <subcellularLocation>
        <location evidence="1">Secreted</location>
    </subcellularLocation>
</comment>
<sequence>MKIENSMPPRSALSLSSQINLTNQKLIHISAGLAAVILFKLLLDILSLNVSEIADRPKCPFCYGEELCPIIQNNSIITNASFLDRIIFYVNTKKPIRGYMNNQDVVIKKLASSSEFKDLDRFICDKFFSHSNSTECFSKPLKYFAALNHIYQSRNVSDKLVYCGGDSFPDVMNILKISDETHSPTDRIFQYWTQVKLNPEPLLLQILKPEEGWPVPKYFGSCGRLIVVEHCGKDLAEFLYAPLPVRMNLTLQVLDLATNFTFGHKDYAFYFTDISPINLVVDQKHRVRLVDLEHVIISNKKSSKGSSGKKRNLDTPHLSEHIECNDCLAFSTDKICEHSISDHNFYAVCKEIFGPSTLMPGGFLHSPSECLKTTPPGLSFLTNNCIQPSGNSTRLQTVEDLKN</sequence>
<keyword evidence="4" id="KW-0732">Signal</keyword>
<evidence type="ECO:0000313" key="7">
    <source>
        <dbReference type="Proteomes" id="UP001152759"/>
    </source>
</evidence>
<dbReference type="PANTHER" id="PTHR32073:SF7">
    <property type="entry name" value="GH11358P"/>
    <property type="match status" value="1"/>
</dbReference>
<dbReference type="Pfam" id="PF12260">
    <property type="entry name" value="PIP49_C"/>
    <property type="match status" value="1"/>
</dbReference>
<accession>A0A9P0F2T4</accession>
<dbReference type="EMBL" id="OU963865">
    <property type="protein sequence ID" value="CAH0389559.1"/>
    <property type="molecule type" value="Genomic_DNA"/>
</dbReference>
<dbReference type="Proteomes" id="UP001152759">
    <property type="component" value="Chromosome 4"/>
</dbReference>
<dbReference type="GO" id="GO:0005576">
    <property type="term" value="C:extracellular region"/>
    <property type="evidence" value="ECO:0007669"/>
    <property type="project" value="UniProtKB-SubCell"/>
</dbReference>
<dbReference type="SUPFAM" id="SSF56112">
    <property type="entry name" value="Protein kinase-like (PK-like)"/>
    <property type="match status" value="1"/>
</dbReference>
<reference evidence="6" key="1">
    <citation type="submission" date="2021-12" db="EMBL/GenBank/DDBJ databases">
        <authorList>
            <person name="King R."/>
        </authorList>
    </citation>
    <scope>NUCLEOTIDE SEQUENCE</scope>
</reference>
<keyword evidence="7" id="KW-1185">Reference proteome</keyword>
<evidence type="ECO:0000256" key="2">
    <source>
        <dbReference type="ARBA" id="ARBA00006338"/>
    </source>
</evidence>
<dbReference type="PANTHER" id="PTHR32073">
    <property type="entry name" value="GH11358P"/>
    <property type="match status" value="1"/>
</dbReference>
<evidence type="ECO:0000256" key="3">
    <source>
        <dbReference type="ARBA" id="ARBA00022525"/>
    </source>
</evidence>
<evidence type="ECO:0000259" key="5">
    <source>
        <dbReference type="Pfam" id="PF12260"/>
    </source>
</evidence>
<dbReference type="KEGG" id="btab:109031735"/>
<protein>
    <recommendedName>
        <fullName evidence="5">FAM69 protein-kinase domain-containing protein</fullName>
    </recommendedName>
</protein>
<organism evidence="6 7">
    <name type="scientific">Bemisia tabaci</name>
    <name type="common">Sweetpotato whitefly</name>
    <name type="synonym">Aleurodes tabaci</name>
    <dbReference type="NCBI Taxonomy" id="7038"/>
    <lineage>
        <taxon>Eukaryota</taxon>
        <taxon>Metazoa</taxon>
        <taxon>Ecdysozoa</taxon>
        <taxon>Arthropoda</taxon>
        <taxon>Hexapoda</taxon>
        <taxon>Insecta</taxon>
        <taxon>Pterygota</taxon>
        <taxon>Neoptera</taxon>
        <taxon>Paraneoptera</taxon>
        <taxon>Hemiptera</taxon>
        <taxon>Sternorrhyncha</taxon>
        <taxon>Aleyrodoidea</taxon>
        <taxon>Aleyrodidae</taxon>
        <taxon>Aleyrodinae</taxon>
        <taxon>Bemisia</taxon>
    </lineage>
</organism>
<gene>
    <name evidence="6" type="ORF">BEMITA_LOCUS8374</name>
</gene>
<dbReference type="InterPro" id="IPR011009">
    <property type="entry name" value="Kinase-like_dom_sf"/>
</dbReference>
<evidence type="ECO:0000313" key="6">
    <source>
        <dbReference type="EMBL" id="CAH0389559.1"/>
    </source>
</evidence>
<comment type="similarity">
    <text evidence="2">Belongs to the DIPK family.</text>
</comment>
<name>A0A9P0F2T4_BEMTA</name>
<evidence type="ECO:0000256" key="1">
    <source>
        <dbReference type="ARBA" id="ARBA00004613"/>
    </source>
</evidence>
<dbReference type="InterPro" id="IPR020519">
    <property type="entry name" value="DIPK2A/B"/>
</dbReference>
<proteinExistence type="inferred from homology"/>
<evidence type="ECO:0000256" key="4">
    <source>
        <dbReference type="ARBA" id="ARBA00022729"/>
    </source>
</evidence>
<feature type="domain" description="FAM69 protein-kinase" evidence="5">
    <location>
        <begin position="192"/>
        <end position="387"/>
    </location>
</feature>
<keyword evidence="3" id="KW-0964">Secreted</keyword>